<sequence length="246" mass="29108">MGLFINKGEHPDVFKNNEKINEPNQQFSKIDYLSELVQEQKKAYISLNDSFQKLKLLSEQQDNTQAIRWKEIGSQLNELKASYYHHEQFENQVIEWLTKLDQKNVEALENEDSFKQELMEEINRVSLSNKEIMEKCESTNQELAIQINEQFQLQKQLSDQMSKQEDRQNEVISRMDDQEALAEKILRQIDHIRSILFERTSYLAEKIENGYKVTSSYVYKLMTGSDQPLSLLLMNQKKEEKQKTTD</sequence>
<evidence type="ECO:0000313" key="3">
    <source>
        <dbReference type="Proteomes" id="UP000676456"/>
    </source>
</evidence>
<keyword evidence="1" id="KW-0175">Coiled coil</keyword>
<comment type="caution">
    <text evidence="2">The sequence shown here is derived from an EMBL/GenBank/DDBJ whole genome shotgun (WGS) entry which is preliminary data.</text>
</comment>
<accession>A0A942UWS8</accession>
<dbReference type="AlphaFoldDB" id="A0A942UWS8"/>
<reference evidence="2 3" key="1">
    <citation type="submission" date="2021-05" db="EMBL/GenBank/DDBJ databases">
        <title>Novel Bacillus species.</title>
        <authorList>
            <person name="Liu G."/>
        </authorList>
    </citation>
    <scope>NUCLEOTIDE SEQUENCE [LARGE SCALE GENOMIC DNA]</scope>
    <source>
        <strain evidence="2 3">FJAT-49682</strain>
    </source>
</reference>
<organism evidence="2 3">
    <name type="scientific">Lederbergia citrea</name>
    <dbReference type="NCBI Taxonomy" id="2833581"/>
    <lineage>
        <taxon>Bacteria</taxon>
        <taxon>Bacillati</taxon>
        <taxon>Bacillota</taxon>
        <taxon>Bacilli</taxon>
        <taxon>Bacillales</taxon>
        <taxon>Bacillaceae</taxon>
        <taxon>Lederbergia</taxon>
    </lineage>
</organism>
<dbReference type="EMBL" id="JAGYPN010000003">
    <property type="protein sequence ID" value="MBS4224259.1"/>
    <property type="molecule type" value="Genomic_DNA"/>
</dbReference>
<proteinExistence type="predicted"/>
<evidence type="ECO:0000256" key="1">
    <source>
        <dbReference type="SAM" id="Coils"/>
    </source>
</evidence>
<evidence type="ECO:0000313" key="2">
    <source>
        <dbReference type="EMBL" id="MBS4224259.1"/>
    </source>
</evidence>
<keyword evidence="3" id="KW-1185">Reference proteome</keyword>
<dbReference type="RefSeq" id="WP_213099285.1">
    <property type="nucleotide sequence ID" value="NZ_JAGYPH010000003.1"/>
</dbReference>
<dbReference type="Proteomes" id="UP000676456">
    <property type="component" value="Unassembled WGS sequence"/>
</dbReference>
<name>A0A942UWS8_9BACI</name>
<feature type="coiled-coil region" evidence="1">
    <location>
        <begin position="115"/>
        <end position="149"/>
    </location>
</feature>
<protein>
    <submittedName>
        <fullName evidence="2">Uncharacterized protein</fullName>
    </submittedName>
</protein>
<gene>
    <name evidence="2" type="ORF">KHA91_16180</name>
</gene>